<reference evidence="2" key="2">
    <citation type="submission" date="2020-11" db="EMBL/GenBank/DDBJ databases">
        <authorList>
            <person name="McCartney M.A."/>
            <person name="Auch B."/>
            <person name="Kono T."/>
            <person name="Mallez S."/>
            <person name="Becker A."/>
            <person name="Gohl D.M."/>
            <person name="Silverstein K.A.T."/>
            <person name="Koren S."/>
            <person name="Bechman K.B."/>
            <person name="Herman A."/>
            <person name="Abrahante J.E."/>
            <person name="Garbe J."/>
        </authorList>
    </citation>
    <scope>NUCLEOTIDE SEQUENCE</scope>
    <source>
        <strain evidence="2">Duluth1</strain>
        <tissue evidence="2">Whole animal</tissue>
    </source>
</reference>
<evidence type="ECO:0000313" key="2">
    <source>
        <dbReference type="EMBL" id="KAH3859464.1"/>
    </source>
</evidence>
<protein>
    <submittedName>
        <fullName evidence="2">Uncharacterized protein</fullName>
    </submittedName>
</protein>
<dbReference type="Proteomes" id="UP000828390">
    <property type="component" value="Unassembled WGS sequence"/>
</dbReference>
<gene>
    <name evidence="2" type="ORF">DPMN_102279</name>
</gene>
<evidence type="ECO:0000313" key="3">
    <source>
        <dbReference type="Proteomes" id="UP000828390"/>
    </source>
</evidence>
<organism evidence="2 3">
    <name type="scientific">Dreissena polymorpha</name>
    <name type="common">Zebra mussel</name>
    <name type="synonym">Mytilus polymorpha</name>
    <dbReference type="NCBI Taxonomy" id="45954"/>
    <lineage>
        <taxon>Eukaryota</taxon>
        <taxon>Metazoa</taxon>
        <taxon>Spiralia</taxon>
        <taxon>Lophotrochozoa</taxon>
        <taxon>Mollusca</taxon>
        <taxon>Bivalvia</taxon>
        <taxon>Autobranchia</taxon>
        <taxon>Heteroconchia</taxon>
        <taxon>Euheterodonta</taxon>
        <taxon>Imparidentia</taxon>
        <taxon>Neoheterodontei</taxon>
        <taxon>Myida</taxon>
        <taxon>Dreissenoidea</taxon>
        <taxon>Dreissenidae</taxon>
        <taxon>Dreissena</taxon>
    </lineage>
</organism>
<dbReference type="AlphaFoldDB" id="A0A9D4LKN5"/>
<dbReference type="EMBL" id="JAIWYP010000003">
    <property type="protein sequence ID" value="KAH3859464.1"/>
    <property type="molecule type" value="Genomic_DNA"/>
</dbReference>
<keyword evidence="3" id="KW-1185">Reference proteome</keyword>
<name>A0A9D4LKN5_DREPO</name>
<feature type="region of interest" description="Disordered" evidence="1">
    <location>
        <begin position="80"/>
        <end position="110"/>
    </location>
</feature>
<accession>A0A9D4LKN5</accession>
<evidence type="ECO:0000256" key="1">
    <source>
        <dbReference type="SAM" id="MobiDB-lite"/>
    </source>
</evidence>
<sequence>MRLLNYLLETKELKREDNEYYLVYAARIFEFAEKYEWNSILYYDFRYRELQVEDQFNWGTFSPYMELQKLAPGCKTPRTTIAQDQQANRNTAKYSMSEGNVHSATDAVSP</sequence>
<proteinExistence type="predicted"/>
<reference evidence="2" key="1">
    <citation type="journal article" date="2019" name="bioRxiv">
        <title>The Genome of the Zebra Mussel, Dreissena polymorpha: A Resource for Invasive Species Research.</title>
        <authorList>
            <person name="McCartney M.A."/>
            <person name="Auch B."/>
            <person name="Kono T."/>
            <person name="Mallez S."/>
            <person name="Zhang Y."/>
            <person name="Obille A."/>
            <person name="Becker A."/>
            <person name="Abrahante J.E."/>
            <person name="Garbe J."/>
            <person name="Badalamenti J.P."/>
            <person name="Herman A."/>
            <person name="Mangelson H."/>
            <person name="Liachko I."/>
            <person name="Sullivan S."/>
            <person name="Sone E.D."/>
            <person name="Koren S."/>
            <person name="Silverstein K.A.T."/>
            <person name="Beckman K.B."/>
            <person name="Gohl D.M."/>
        </authorList>
    </citation>
    <scope>NUCLEOTIDE SEQUENCE</scope>
    <source>
        <strain evidence="2">Duluth1</strain>
        <tissue evidence="2">Whole animal</tissue>
    </source>
</reference>
<comment type="caution">
    <text evidence="2">The sequence shown here is derived from an EMBL/GenBank/DDBJ whole genome shotgun (WGS) entry which is preliminary data.</text>
</comment>